<dbReference type="GO" id="GO:0008813">
    <property type="term" value="F:chorismate lyase activity"/>
    <property type="evidence" value="ECO:0007669"/>
    <property type="project" value="UniProtKB-UniRule"/>
</dbReference>
<comment type="function">
    <text evidence="4">Removes the pyruvyl group from chorismate, with concomitant aromatization of the ring, to provide 4-hydroxybenzoate (4HB) for the ubiquinone pathway.</text>
</comment>
<evidence type="ECO:0000313" key="6">
    <source>
        <dbReference type="Proteomes" id="UP000664303"/>
    </source>
</evidence>
<feature type="binding site" evidence="4">
    <location>
        <position position="177"/>
    </location>
    <ligand>
        <name>substrate</name>
    </ligand>
</feature>
<dbReference type="GO" id="GO:0006744">
    <property type="term" value="P:ubiquinone biosynthetic process"/>
    <property type="evidence" value="ECO:0007669"/>
    <property type="project" value="UniProtKB-UniRule"/>
</dbReference>
<dbReference type="GO" id="GO:0005829">
    <property type="term" value="C:cytosol"/>
    <property type="evidence" value="ECO:0007669"/>
    <property type="project" value="TreeGrafter"/>
</dbReference>
<evidence type="ECO:0000256" key="4">
    <source>
        <dbReference type="HAMAP-Rule" id="MF_01632"/>
    </source>
</evidence>
<organism evidence="5 6">
    <name type="scientific">Parahaliea mediterranea</name>
    <dbReference type="NCBI Taxonomy" id="651086"/>
    <lineage>
        <taxon>Bacteria</taxon>
        <taxon>Pseudomonadati</taxon>
        <taxon>Pseudomonadota</taxon>
        <taxon>Gammaproteobacteria</taxon>
        <taxon>Cellvibrionales</taxon>
        <taxon>Halieaceae</taxon>
        <taxon>Parahaliea</taxon>
    </lineage>
</organism>
<dbReference type="InterPro" id="IPR007440">
    <property type="entry name" value="Chorismate--pyruvate_lyase"/>
</dbReference>
<dbReference type="EC" id="4.1.3.40" evidence="4"/>
<dbReference type="InterPro" id="IPR028978">
    <property type="entry name" value="Chorismate_lyase_/UTRA_dom_sf"/>
</dbReference>
<keyword evidence="1 4" id="KW-0963">Cytoplasm</keyword>
<feature type="binding site" evidence="4">
    <location>
        <position position="122"/>
    </location>
    <ligand>
        <name>substrate</name>
    </ligand>
</feature>
<sequence>MTGTIHPQHAATEPRWRPAPHFVNADLPAATRAWLLDDGSLTGRLIASGTGRFSVNRLRQCWQTPRPSEQRLLGIPPRQRALVREVTLMIDATPVVFARSVFPASSLTGELRRLRQLRNRALGAILFRFTTMHRSPFEVARMAGDCAYLPDFLHQPEPAWGRRSCFDIGGKRLLVSEVFLRHFRPWRALLPVHRSQRGKVSAAILRPKQ</sequence>
<keyword evidence="3 4" id="KW-0456">Lyase</keyword>
<keyword evidence="2 4" id="KW-0831">Ubiquinone biosynthesis</keyword>
<dbReference type="GO" id="GO:0042866">
    <property type="term" value="P:pyruvate biosynthetic process"/>
    <property type="evidence" value="ECO:0007669"/>
    <property type="project" value="UniProtKB-UniRule"/>
</dbReference>
<protein>
    <recommendedName>
        <fullName evidence="4">Probable chorismate pyruvate-lyase</fullName>
        <shortName evidence="4">CL</shortName>
        <shortName evidence="4">CPL</shortName>
        <ecNumber evidence="4">4.1.3.40</ecNumber>
    </recommendedName>
</protein>
<keyword evidence="6" id="KW-1185">Reference proteome</keyword>
<dbReference type="SUPFAM" id="SSF64288">
    <property type="entry name" value="Chorismate lyase-like"/>
    <property type="match status" value="1"/>
</dbReference>
<name>A0A939DGT2_9GAMM</name>
<comment type="caution">
    <text evidence="4">Lacks conserved residue(s) required for the propagation of feature annotation.</text>
</comment>
<comment type="subcellular location">
    <subcellularLocation>
        <location evidence="4">Cytoplasm</location>
    </subcellularLocation>
</comment>
<dbReference type="AlphaFoldDB" id="A0A939DGT2"/>
<dbReference type="Pfam" id="PF04345">
    <property type="entry name" value="Chor_lyase"/>
    <property type="match status" value="1"/>
</dbReference>
<evidence type="ECO:0000313" key="5">
    <source>
        <dbReference type="EMBL" id="MBN7797242.1"/>
    </source>
</evidence>
<dbReference type="Proteomes" id="UP000664303">
    <property type="component" value="Unassembled WGS sequence"/>
</dbReference>
<accession>A0A939DGT2</accession>
<evidence type="ECO:0000256" key="2">
    <source>
        <dbReference type="ARBA" id="ARBA00022688"/>
    </source>
</evidence>
<proteinExistence type="inferred from homology"/>
<comment type="similarity">
    <text evidence="4">Belongs to the UbiC family.</text>
</comment>
<keyword evidence="4" id="KW-0670">Pyruvate</keyword>
<dbReference type="PANTHER" id="PTHR38683">
    <property type="entry name" value="CHORISMATE PYRUVATE-LYASE"/>
    <property type="match status" value="1"/>
</dbReference>
<evidence type="ECO:0000256" key="3">
    <source>
        <dbReference type="ARBA" id="ARBA00023239"/>
    </source>
</evidence>
<gene>
    <name evidence="4" type="primary">ubiC</name>
    <name evidence="5" type="ORF">JYP50_11595</name>
</gene>
<dbReference type="RefSeq" id="WP_206560680.1">
    <property type="nucleotide sequence ID" value="NZ_JAFKCZ010000007.1"/>
</dbReference>
<evidence type="ECO:0000256" key="1">
    <source>
        <dbReference type="ARBA" id="ARBA00022490"/>
    </source>
</evidence>
<reference evidence="5" key="1">
    <citation type="submission" date="2021-02" db="EMBL/GenBank/DDBJ databases">
        <title>PHA producing bacteria isolated from coastal sediment in Guangdong, Shenzhen.</title>
        <authorList>
            <person name="Zheng W."/>
            <person name="Yu S."/>
            <person name="Huang Y."/>
        </authorList>
    </citation>
    <scope>NUCLEOTIDE SEQUENCE</scope>
    <source>
        <strain evidence="5">TN14-10</strain>
    </source>
</reference>
<comment type="caution">
    <text evidence="5">The sequence shown here is derived from an EMBL/GenBank/DDBJ whole genome shotgun (WGS) entry which is preliminary data.</text>
</comment>
<comment type="catalytic activity">
    <reaction evidence="4">
        <text>chorismate = 4-hydroxybenzoate + pyruvate</text>
        <dbReference type="Rhea" id="RHEA:16505"/>
        <dbReference type="ChEBI" id="CHEBI:15361"/>
        <dbReference type="ChEBI" id="CHEBI:17879"/>
        <dbReference type="ChEBI" id="CHEBI:29748"/>
        <dbReference type="EC" id="4.1.3.40"/>
    </reaction>
</comment>
<comment type="pathway">
    <text evidence="4">Cofactor biosynthesis; ubiquinone biosynthesis.</text>
</comment>
<dbReference type="PANTHER" id="PTHR38683:SF1">
    <property type="entry name" value="CHORISMATE PYRUVATE-LYASE"/>
    <property type="match status" value="1"/>
</dbReference>
<dbReference type="HAMAP" id="MF_01632">
    <property type="entry name" value="UbiC"/>
    <property type="match status" value="1"/>
</dbReference>
<dbReference type="EMBL" id="JAFKCZ010000007">
    <property type="protein sequence ID" value="MBN7797242.1"/>
    <property type="molecule type" value="Genomic_DNA"/>
</dbReference>
<dbReference type="Gene3D" id="3.40.1410.10">
    <property type="entry name" value="Chorismate lyase-like"/>
    <property type="match status" value="1"/>
</dbReference>
<feature type="binding site" evidence="4">
    <location>
        <position position="84"/>
    </location>
    <ligand>
        <name>substrate</name>
    </ligand>
</feature>